<evidence type="ECO:0000313" key="1">
    <source>
        <dbReference type="EMBL" id="MXU87463.1"/>
    </source>
</evidence>
<accession>A0A6B0UI14</accession>
<reference evidence="1" key="1">
    <citation type="submission" date="2019-12" db="EMBL/GenBank/DDBJ databases">
        <title>An insight into the sialome of adult female Ixodes ricinus ticks feeding for 6 days.</title>
        <authorList>
            <person name="Perner J."/>
            <person name="Ribeiro J.M.C."/>
        </authorList>
    </citation>
    <scope>NUCLEOTIDE SEQUENCE</scope>
    <source>
        <strain evidence="1">Semi-engorged</strain>
        <tissue evidence="1">Salivary glands</tissue>
    </source>
</reference>
<proteinExistence type="predicted"/>
<name>A0A6B0UI14_IXORI</name>
<dbReference type="EMBL" id="GIFC01005380">
    <property type="protein sequence ID" value="MXU87463.1"/>
    <property type="molecule type" value="Transcribed_RNA"/>
</dbReference>
<sequence length="96" mass="10876">MFFFLQKSHPLSRLLLLLLPGCFPIIHVMRMFHGSWGILCKCPVCLNITVKYQTSAPSKFRDYQIKIERGPLLGPEKTFKTAAAKILNFYQMGGGA</sequence>
<organism evidence="1">
    <name type="scientific">Ixodes ricinus</name>
    <name type="common">Common tick</name>
    <name type="synonym">Acarus ricinus</name>
    <dbReference type="NCBI Taxonomy" id="34613"/>
    <lineage>
        <taxon>Eukaryota</taxon>
        <taxon>Metazoa</taxon>
        <taxon>Ecdysozoa</taxon>
        <taxon>Arthropoda</taxon>
        <taxon>Chelicerata</taxon>
        <taxon>Arachnida</taxon>
        <taxon>Acari</taxon>
        <taxon>Parasitiformes</taxon>
        <taxon>Ixodida</taxon>
        <taxon>Ixodoidea</taxon>
        <taxon>Ixodidae</taxon>
        <taxon>Ixodinae</taxon>
        <taxon>Ixodes</taxon>
    </lineage>
</organism>
<protein>
    <submittedName>
        <fullName evidence="1">Putative secreted protein</fullName>
    </submittedName>
</protein>
<dbReference type="AlphaFoldDB" id="A0A6B0UI14"/>